<gene>
    <name evidence="1" type="ORF">K458DRAFT_387143</name>
</gene>
<reference evidence="1" key="1">
    <citation type="journal article" date="2020" name="Stud. Mycol.">
        <title>101 Dothideomycetes genomes: a test case for predicting lifestyles and emergence of pathogens.</title>
        <authorList>
            <person name="Haridas S."/>
            <person name="Albert R."/>
            <person name="Binder M."/>
            <person name="Bloem J."/>
            <person name="Labutti K."/>
            <person name="Salamov A."/>
            <person name="Andreopoulos B."/>
            <person name="Baker S."/>
            <person name="Barry K."/>
            <person name="Bills G."/>
            <person name="Bluhm B."/>
            <person name="Cannon C."/>
            <person name="Castanera R."/>
            <person name="Culley D."/>
            <person name="Daum C."/>
            <person name="Ezra D."/>
            <person name="Gonzalez J."/>
            <person name="Henrissat B."/>
            <person name="Kuo A."/>
            <person name="Liang C."/>
            <person name="Lipzen A."/>
            <person name="Lutzoni F."/>
            <person name="Magnuson J."/>
            <person name="Mondo S."/>
            <person name="Nolan M."/>
            <person name="Ohm R."/>
            <person name="Pangilinan J."/>
            <person name="Park H.-J."/>
            <person name="Ramirez L."/>
            <person name="Alfaro M."/>
            <person name="Sun H."/>
            <person name="Tritt A."/>
            <person name="Yoshinaga Y."/>
            <person name="Zwiers L.-H."/>
            <person name="Turgeon B."/>
            <person name="Goodwin S."/>
            <person name="Spatafora J."/>
            <person name="Crous P."/>
            <person name="Grigoriev I."/>
        </authorList>
    </citation>
    <scope>NUCLEOTIDE SEQUENCE</scope>
    <source>
        <strain evidence="1">CBS 122367</strain>
    </source>
</reference>
<keyword evidence="2" id="KW-1185">Reference proteome</keyword>
<proteinExistence type="predicted"/>
<evidence type="ECO:0000313" key="1">
    <source>
        <dbReference type="EMBL" id="KAF2686132.1"/>
    </source>
</evidence>
<organism evidence="1 2">
    <name type="scientific">Lentithecium fluviatile CBS 122367</name>
    <dbReference type="NCBI Taxonomy" id="1168545"/>
    <lineage>
        <taxon>Eukaryota</taxon>
        <taxon>Fungi</taxon>
        <taxon>Dikarya</taxon>
        <taxon>Ascomycota</taxon>
        <taxon>Pezizomycotina</taxon>
        <taxon>Dothideomycetes</taxon>
        <taxon>Pleosporomycetidae</taxon>
        <taxon>Pleosporales</taxon>
        <taxon>Massarineae</taxon>
        <taxon>Lentitheciaceae</taxon>
        <taxon>Lentithecium</taxon>
    </lineage>
</organism>
<evidence type="ECO:0000313" key="2">
    <source>
        <dbReference type="Proteomes" id="UP000799291"/>
    </source>
</evidence>
<protein>
    <submittedName>
        <fullName evidence="1">Uncharacterized protein</fullName>
    </submittedName>
</protein>
<accession>A0A6G1J6J0</accession>
<dbReference type="EMBL" id="MU005577">
    <property type="protein sequence ID" value="KAF2686132.1"/>
    <property type="molecule type" value="Genomic_DNA"/>
</dbReference>
<sequence length="243" mass="28056">MTSTPSTYPTLRKLYAMTESNHAFVKGWSRLPVKLRQEIIKYTVNDEDPVTHPRPQETINTRILLFLSCPGLAEFIIKAFYIANTFAIYAGKPKVIFTGIEHYTRISSLKYRHYIFSLRIFAPIEPKVWLLDPYRRRPGDQNLKQMVNLTIDVKRLVIGYGSVVTHYYLYPDFEIGADKMGNLVMSAISVKDKKGITTTLTTTRRYFDLKVVREKKLLVGEKSLKELSVRGGALRYTTKIHSR</sequence>
<dbReference type="AlphaFoldDB" id="A0A6G1J6J0"/>
<dbReference type="Proteomes" id="UP000799291">
    <property type="component" value="Unassembled WGS sequence"/>
</dbReference>
<name>A0A6G1J6J0_9PLEO</name>